<dbReference type="InterPro" id="IPR009057">
    <property type="entry name" value="Homeodomain-like_sf"/>
</dbReference>
<accession>A0ABV3ZNW8</accession>
<dbReference type="SMART" id="SM00342">
    <property type="entry name" value="HTH_ARAC"/>
    <property type="match status" value="1"/>
</dbReference>
<dbReference type="Proteomes" id="UP001560573">
    <property type="component" value="Unassembled WGS sequence"/>
</dbReference>
<evidence type="ECO:0000313" key="5">
    <source>
        <dbReference type="EMBL" id="MEX6690854.1"/>
    </source>
</evidence>
<evidence type="ECO:0000259" key="4">
    <source>
        <dbReference type="PROSITE" id="PS01124"/>
    </source>
</evidence>
<keyword evidence="3" id="KW-0804">Transcription</keyword>
<evidence type="ECO:0000256" key="2">
    <source>
        <dbReference type="ARBA" id="ARBA00023125"/>
    </source>
</evidence>
<protein>
    <submittedName>
        <fullName evidence="5">AraC family transcriptional regulator</fullName>
    </submittedName>
</protein>
<dbReference type="Gene3D" id="1.10.10.60">
    <property type="entry name" value="Homeodomain-like"/>
    <property type="match status" value="2"/>
</dbReference>
<sequence>MKPHFYKITADDESSFSASLRIQPDFGWALHYHPELELHYIIKGNGVRFIGDNISNFEETEMVLLGENLPHTWRCKEHPDFEEGKKDNTAAIVIQFLPGFLGHQFLSIPEAVAIKTLFEKAKKGLLINGKTKSVVHKLMLKAINAGGMKRLITLLEILTELSQSKDLSYISSVTDFYKSDEAQLVRLNQIYAYTMANFREPINLGQMAKVANLSVTSFCRYFKMMTNKSFHEFLMEVRISNACRLLIEDRMSIKGICFECGFGNVSNFYRFFVRIKNMTPAEFKKSYHKEKLSR</sequence>
<dbReference type="InterPro" id="IPR011051">
    <property type="entry name" value="RmlC_Cupin_sf"/>
</dbReference>
<dbReference type="PROSITE" id="PS00041">
    <property type="entry name" value="HTH_ARAC_FAMILY_1"/>
    <property type="match status" value="1"/>
</dbReference>
<dbReference type="EMBL" id="JAULBC010000011">
    <property type="protein sequence ID" value="MEX6690854.1"/>
    <property type="molecule type" value="Genomic_DNA"/>
</dbReference>
<dbReference type="InterPro" id="IPR018060">
    <property type="entry name" value="HTH_AraC"/>
</dbReference>
<dbReference type="PROSITE" id="PS01124">
    <property type="entry name" value="HTH_ARAC_FAMILY_2"/>
    <property type="match status" value="1"/>
</dbReference>
<comment type="caution">
    <text evidence="5">The sequence shown here is derived from an EMBL/GenBank/DDBJ whole genome shotgun (WGS) entry which is preliminary data.</text>
</comment>
<organism evidence="5 6">
    <name type="scientific">Danxiaibacter flavus</name>
    <dbReference type="NCBI Taxonomy" id="3049108"/>
    <lineage>
        <taxon>Bacteria</taxon>
        <taxon>Pseudomonadati</taxon>
        <taxon>Bacteroidota</taxon>
        <taxon>Chitinophagia</taxon>
        <taxon>Chitinophagales</taxon>
        <taxon>Chitinophagaceae</taxon>
        <taxon>Danxiaibacter</taxon>
    </lineage>
</organism>
<evidence type="ECO:0000256" key="1">
    <source>
        <dbReference type="ARBA" id="ARBA00023015"/>
    </source>
</evidence>
<dbReference type="PANTHER" id="PTHR43280:SF27">
    <property type="entry name" value="TRANSCRIPTIONAL REGULATOR MTLR"/>
    <property type="match status" value="1"/>
</dbReference>
<name>A0ABV3ZNW8_9BACT</name>
<gene>
    <name evidence="5" type="ORF">QTN47_25320</name>
</gene>
<reference evidence="5 6" key="1">
    <citation type="submission" date="2023-07" db="EMBL/GenBank/DDBJ databases">
        <authorList>
            <person name="Lian W.-H."/>
        </authorList>
    </citation>
    <scope>NUCLEOTIDE SEQUENCE [LARGE SCALE GENOMIC DNA]</scope>
    <source>
        <strain evidence="5 6">SYSU DXS3180</strain>
    </source>
</reference>
<dbReference type="InterPro" id="IPR014710">
    <property type="entry name" value="RmlC-like_jellyroll"/>
</dbReference>
<evidence type="ECO:0000256" key="3">
    <source>
        <dbReference type="ARBA" id="ARBA00023163"/>
    </source>
</evidence>
<proteinExistence type="predicted"/>
<dbReference type="Gene3D" id="2.60.120.10">
    <property type="entry name" value="Jelly Rolls"/>
    <property type="match status" value="1"/>
</dbReference>
<keyword evidence="1" id="KW-0805">Transcription regulation</keyword>
<dbReference type="SUPFAM" id="SSF51182">
    <property type="entry name" value="RmlC-like cupins"/>
    <property type="match status" value="1"/>
</dbReference>
<dbReference type="PANTHER" id="PTHR43280">
    <property type="entry name" value="ARAC-FAMILY TRANSCRIPTIONAL REGULATOR"/>
    <property type="match status" value="1"/>
</dbReference>
<dbReference type="Pfam" id="PF12833">
    <property type="entry name" value="HTH_18"/>
    <property type="match status" value="1"/>
</dbReference>
<keyword evidence="2" id="KW-0238">DNA-binding</keyword>
<keyword evidence="6" id="KW-1185">Reference proteome</keyword>
<dbReference type="RefSeq" id="WP_369332270.1">
    <property type="nucleotide sequence ID" value="NZ_JAULBC010000011.1"/>
</dbReference>
<feature type="domain" description="HTH araC/xylS-type" evidence="4">
    <location>
        <begin position="188"/>
        <end position="286"/>
    </location>
</feature>
<dbReference type="SUPFAM" id="SSF46689">
    <property type="entry name" value="Homeodomain-like"/>
    <property type="match status" value="2"/>
</dbReference>
<evidence type="ECO:0000313" key="6">
    <source>
        <dbReference type="Proteomes" id="UP001560573"/>
    </source>
</evidence>
<dbReference type="InterPro" id="IPR018062">
    <property type="entry name" value="HTH_AraC-typ_CS"/>
</dbReference>